<dbReference type="EMBL" id="MT471316">
    <property type="protein sequence ID" value="QPL15967.1"/>
    <property type="molecule type" value="Genomic_DNA"/>
</dbReference>
<keyword evidence="5" id="KW-0479">Metal-binding</keyword>
<dbReference type="SUPFAM" id="SSF81442">
    <property type="entry name" value="Cytochrome c oxidase subunit I-like"/>
    <property type="match status" value="1"/>
</dbReference>
<keyword evidence="3 6" id="KW-1133">Transmembrane helix</keyword>
<dbReference type="GO" id="GO:0006123">
    <property type="term" value="P:mitochondrial electron transport, cytochrome c to oxygen"/>
    <property type="evidence" value="ECO:0007669"/>
    <property type="project" value="TreeGrafter"/>
</dbReference>
<evidence type="ECO:0000256" key="3">
    <source>
        <dbReference type="ARBA" id="ARBA00022989"/>
    </source>
</evidence>
<evidence type="ECO:0000256" key="2">
    <source>
        <dbReference type="ARBA" id="ARBA00022692"/>
    </source>
</evidence>
<dbReference type="PANTHER" id="PTHR10422:SF18">
    <property type="entry name" value="CYTOCHROME C OXIDASE SUBUNIT 1"/>
    <property type="match status" value="1"/>
</dbReference>
<comment type="function">
    <text evidence="5">Component of the cytochrome c oxidase, the last enzyme in the mitochondrial electron transport chain which drives oxidative phosphorylation. The respiratory chain contains 3 multisubunit complexes succinate dehydrogenase (complex II, CII), ubiquinol-cytochrome c oxidoreductase (cytochrome b-c1 complex, complex III, CIII) and cytochrome c oxidase (complex IV, CIV), that cooperate to transfer electrons derived from NADH and succinate to molecular oxygen, creating an electrochemical gradient over the inner membrane that drives transmembrane transport and the ATP synthase. Cytochrome c oxidase is the component of the respiratory chain that catalyzes the reduction of oxygen to water. Electrons originating from reduced cytochrome c in the intermembrane space (IMS) are transferred via the dinuclear copper A center (CU(A)) of subunit 2 and heme A of subunit 1 to the active site in subunit 1, a binuclear center (BNC) formed by heme A3 and copper B (CU(B)). The BNC reduces molecular oxygen to 2 water molecules using 4 electrons from cytochrome c in the IMS and 4 protons from the mitochondrial matrix.</text>
</comment>
<dbReference type="RefSeq" id="YP_010049562.1">
    <property type="nucleotide sequence ID" value="NC_054369.1"/>
</dbReference>
<accession>A0A7T0Q5S6</accession>
<keyword evidence="5" id="KW-0186">Copper</keyword>
<sequence length="1105" mass="128291">MFYFSNLYRGLRTFYMSFLINTNLNSNSNYSNKSNSWWSNLSKSVDYNNNTKFFTSALDLTSILVFVFKSIFRIFWWFKLRLSYLTHNWIYTTNHKRIGINYFNFILVAGTAGMGLATVIRAEFAYPGLGIMLGDSAQYLLVTTGHGVIMVFYMIMPSSAGAFGNFLLPTQLGVHDVAFPRLNSAAFWFLPGGLLMLCHLVCTDRKYKRLNPFNIRELTGMLRRDYVTDLINTNEHHELLNPTMTSLKFKLNSNSITEQNISLFYKYGITSSPKNKNLSFSSPYPSTEEALNTSSIDFLLLNNFNGLFQSSNFLTIIFSNITSLFYSIVNSLSSSFTFVKSSYTSSVNFNVSYLFSSTNYLLTYFNSLVQGLLAYPSNSTNSLSSLDLVSLYSSFVKPLTYLFNTNYFNLNILFSTLLDLENLLNSFKNSIEVNFMINLDLSFLNYVNNYSIFSSVNTTTNLTFSSENITQTNEFTQINSNYFELSNSFRYVKYHNPTTRIYYKSGYYAGLWETRYPMQFTTLNEMNRIAGTRTPNWMFTKDYVSSVTKLFDNFKTKFQMTNNFSSIATTKNLSTNPRLVLPIDIFFNFSYILSNSFYSIQNRWISINSLDQKFYRMFNTNSTQRRIFSKWRELKFTREAWRCKLLAARNQNAFLHRFENQEGLMWTMLRNYRDTIPGWAMITPFTTRVKYTAYGKVDIGCFAVWIALNASIISSANFLITYRYLSTLNNRKLRDARAFFAESLLVSSWMMIAANPMLAIALLMIISDRHWNTCFFDYSGGGDSVMFQHMFWFFGHPEVYIVMIPIFGFANTIFSYYFRKRISARASLLYSMYTIAFLGFWVWGHHMYMVGLSHTTRMLFSTLTVMISVPASTKLMHWCVTIVNSAFNVELPLVFSFCFAFFFTTGGISGMSVAHVGMDVLFHDTFYVIGHFHIMFAGAAMYGIFAAFYFYFPALYGVKYSRIYGYIHFVYYLLGQILTVGPMIWLGYWGMPRRIFDYPRALGGWHSLASAGHMLSVTAMVSFFIMIYDSIRQSKPAIRNTFGPARFNTRLNFYLYEGNRVSYVQRRSFFMYRKPVSFLNSKKQIDYLRLALIETTLFSYSFHQK</sequence>
<keyword evidence="5" id="KW-0999">Mitochondrion inner membrane</keyword>
<dbReference type="Pfam" id="PF00115">
    <property type="entry name" value="COX1"/>
    <property type="match status" value="2"/>
</dbReference>
<evidence type="ECO:0000259" key="7">
    <source>
        <dbReference type="PROSITE" id="PS50855"/>
    </source>
</evidence>
<dbReference type="GO" id="GO:0015990">
    <property type="term" value="P:electron transport coupled proton transport"/>
    <property type="evidence" value="ECO:0007669"/>
    <property type="project" value="TreeGrafter"/>
</dbReference>
<feature type="transmembrane region" description="Helical" evidence="6">
    <location>
        <begin position="702"/>
        <end position="722"/>
    </location>
</feature>
<dbReference type="GO" id="GO:0020037">
    <property type="term" value="F:heme binding"/>
    <property type="evidence" value="ECO:0007669"/>
    <property type="project" value="InterPro"/>
</dbReference>
<gene>
    <name evidence="8" type="primary">cox1</name>
</gene>
<keyword evidence="5" id="KW-0679">Respiratory chain</keyword>
<evidence type="ECO:0000256" key="5">
    <source>
        <dbReference type="RuleBase" id="RU000369"/>
    </source>
</evidence>
<evidence type="ECO:0000256" key="6">
    <source>
        <dbReference type="SAM" id="Phobius"/>
    </source>
</evidence>
<proteinExistence type="inferred from homology"/>
<evidence type="ECO:0000313" key="8">
    <source>
        <dbReference type="EMBL" id="QPL15967.1"/>
    </source>
</evidence>
<dbReference type="PROSITE" id="PS50855">
    <property type="entry name" value="COX1"/>
    <property type="match status" value="1"/>
</dbReference>
<geneLocation type="mitochondrion" evidence="8"/>
<feature type="transmembrane region" description="Helical" evidence="6">
    <location>
        <begin position="830"/>
        <end position="848"/>
    </location>
</feature>
<keyword evidence="5" id="KW-0408">Iron</keyword>
<feature type="transmembrane region" description="Helical" evidence="6">
    <location>
        <begin position="963"/>
        <end position="988"/>
    </location>
</feature>
<dbReference type="GO" id="GO:0004129">
    <property type="term" value="F:cytochrome-c oxidase activity"/>
    <property type="evidence" value="ECO:0007669"/>
    <property type="project" value="UniProtKB-EC"/>
</dbReference>
<comment type="catalytic activity">
    <reaction evidence="5">
        <text>4 Fe(II)-[cytochrome c] + O2 + 8 H(+)(in) = 4 Fe(III)-[cytochrome c] + 2 H2O + 4 H(+)(out)</text>
        <dbReference type="Rhea" id="RHEA:11436"/>
        <dbReference type="Rhea" id="RHEA-COMP:10350"/>
        <dbReference type="Rhea" id="RHEA-COMP:14399"/>
        <dbReference type="ChEBI" id="CHEBI:15377"/>
        <dbReference type="ChEBI" id="CHEBI:15378"/>
        <dbReference type="ChEBI" id="CHEBI:15379"/>
        <dbReference type="ChEBI" id="CHEBI:29033"/>
        <dbReference type="ChEBI" id="CHEBI:29034"/>
        <dbReference type="EC" id="7.1.1.9"/>
    </reaction>
</comment>
<dbReference type="UniPathway" id="UPA00705"/>
<dbReference type="PANTHER" id="PTHR10422">
    <property type="entry name" value="CYTOCHROME C OXIDASE SUBUNIT 1"/>
    <property type="match status" value="1"/>
</dbReference>
<feature type="domain" description="Cytochrome oxidase subunit I profile" evidence="7">
    <location>
        <begin position="70"/>
        <end position="1032"/>
    </location>
</feature>
<dbReference type="InterPro" id="IPR023616">
    <property type="entry name" value="Cyt_c_oxase-like_su1_dom"/>
</dbReference>
<keyword evidence="4 5" id="KW-0472">Membrane</keyword>
<dbReference type="GO" id="GO:0046872">
    <property type="term" value="F:metal ion binding"/>
    <property type="evidence" value="ECO:0007669"/>
    <property type="project" value="UniProtKB-KW"/>
</dbReference>
<feature type="transmembrane region" description="Helical" evidence="6">
    <location>
        <begin position="185"/>
        <end position="202"/>
    </location>
</feature>
<dbReference type="InterPro" id="IPR036927">
    <property type="entry name" value="Cyt_c_oxase-like_su1_sf"/>
</dbReference>
<reference evidence="8" key="1">
    <citation type="submission" date="2020-05" db="EMBL/GenBank/DDBJ databases">
        <title>Characterization and comparative analysis of mitochondrial genomes of the highly differentiated ciliated protists shed light on the diversity and evolution of the linear molecular architecture.</title>
        <authorList>
            <person name="Zhang T."/>
            <person name="Li C."/>
            <person name="Zhang X."/>
            <person name="Wang C."/>
            <person name="Roger A.J."/>
            <person name="Song W."/>
            <person name="Gao F."/>
        </authorList>
    </citation>
    <scope>NUCLEOTIDE SEQUENCE</scope>
</reference>
<keyword evidence="2 5" id="KW-0812">Transmembrane</keyword>
<dbReference type="InterPro" id="IPR000883">
    <property type="entry name" value="Cyt_C_Oxase_1"/>
</dbReference>
<keyword evidence="5" id="KW-0813">Transport</keyword>
<feature type="transmembrane region" description="Helical" evidence="6">
    <location>
        <begin position="98"/>
        <end position="119"/>
    </location>
</feature>
<comment type="subcellular location">
    <subcellularLocation>
        <location evidence="1">Membrane</location>
        <topology evidence="1">Multi-pass membrane protein</topology>
    </subcellularLocation>
    <subcellularLocation>
        <location evidence="5">Mitochondrion inner membrane</location>
        <topology evidence="5">Multi-pass membrane protein</topology>
    </subcellularLocation>
</comment>
<feature type="transmembrane region" description="Helical" evidence="6">
    <location>
        <begin position="57"/>
        <end position="78"/>
    </location>
</feature>
<keyword evidence="5" id="KW-0349">Heme</keyword>
<dbReference type="EC" id="7.1.1.9" evidence="5"/>
<feature type="transmembrane region" description="Helical" evidence="6">
    <location>
        <begin position="743"/>
        <end position="766"/>
    </location>
</feature>
<dbReference type="PRINTS" id="PR01165">
    <property type="entry name" value="CYCOXIDASEI"/>
</dbReference>
<dbReference type="Gene3D" id="1.20.210.10">
    <property type="entry name" value="Cytochrome c oxidase-like, subunit I domain"/>
    <property type="match status" value="2"/>
</dbReference>
<feature type="transmembrane region" description="Helical" evidence="6">
    <location>
        <begin position="892"/>
        <end position="914"/>
    </location>
</feature>
<dbReference type="CDD" id="cd00919">
    <property type="entry name" value="Heme_Cu_Oxidase_I"/>
    <property type="match status" value="1"/>
</dbReference>
<dbReference type="GO" id="GO:0005743">
    <property type="term" value="C:mitochondrial inner membrane"/>
    <property type="evidence" value="ECO:0007669"/>
    <property type="project" value="UniProtKB-SubCell"/>
</dbReference>
<comment type="pathway">
    <text evidence="5">Energy metabolism; oxidative phosphorylation.</text>
</comment>
<keyword evidence="5 8" id="KW-0496">Mitochondrion</keyword>
<feature type="transmembrane region" description="Helical" evidence="6">
    <location>
        <begin position="799"/>
        <end position="818"/>
    </location>
</feature>
<feature type="transmembrane region" description="Helical" evidence="6">
    <location>
        <begin position="860"/>
        <end position="880"/>
    </location>
</feature>
<protein>
    <recommendedName>
        <fullName evidence="5">Cytochrome c oxidase subunit 1</fullName>
        <ecNumber evidence="5">7.1.1.9</ecNumber>
    </recommendedName>
</protein>
<feature type="transmembrane region" description="Helical" evidence="6">
    <location>
        <begin position="1008"/>
        <end position="1028"/>
    </location>
</feature>
<dbReference type="PROSITE" id="PS00077">
    <property type="entry name" value="COX1_CUB"/>
    <property type="match status" value="1"/>
</dbReference>
<comment type="similarity">
    <text evidence="5">Belongs to the heme-copper respiratory oxidase family.</text>
</comment>
<dbReference type="GeneID" id="63661388"/>
<organism evidence="8">
    <name type="scientific">Strombidium cf. sulcatum</name>
    <dbReference type="NCBI Taxonomy" id="2793073"/>
    <lineage>
        <taxon>Eukaryota</taxon>
        <taxon>Sar</taxon>
        <taxon>Alveolata</taxon>
        <taxon>Ciliophora</taxon>
        <taxon>Intramacronucleata</taxon>
        <taxon>Spirotrichea</taxon>
        <taxon>Oligotrichia</taxon>
        <taxon>Strombidiidae</taxon>
        <taxon>Strombidium</taxon>
    </lineage>
</organism>
<dbReference type="InterPro" id="IPR023615">
    <property type="entry name" value="Cyt_c_Oxase_su1_BS"/>
</dbReference>
<dbReference type="AlphaFoldDB" id="A0A7T0Q5S6"/>
<keyword evidence="5" id="KW-0249">Electron transport</keyword>
<feature type="transmembrane region" description="Helical" evidence="6">
    <location>
        <begin position="926"/>
        <end position="951"/>
    </location>
</feature>
<evidence type="ECO:0000256" key="1">
    <source>
        <dbReference type="ARBA" id="ARBA00004141"/>
    </source>
</evidence>
<evidence type="ECO:0000256" key="4">
    <source>
        <dbReference type="ARBA" id="ARBA00023136"/>
    </source>
</evidence>
<name>A0A7T0Q5S6_9SPIT</name>